<comment type="caution">
    <text evidence="1">The sequence shown here is derived from an EMBL/GenBank/DDBJ whole genome shotgun (WGS) entry which is preliminary data.</text>
</comment>
<organism evidence="1 2">
    <name type="scientific">Candidatus Paraprevotella stercoravium</name>
    <dbReference type="NCBI Taxonomy" id="2838725"/>
    <lineage>
        <taxon>Bacteria</taxon>
        <taxon>Pseudomonadati</taxon>
        <taxon>Bacteroidota</taxon>
        <taxon>Bacteroidia</taxon>
        <taxon>Bacteroidales</taxon>
        <taxon>Prevotellaceae</taxon>
        <taxon>Paraprevotella</taxon>
    </lineage>
</organism>
<gene>
    <name evidence="1" type="ORF">H9789_11845</name>
</gene>
<sequence length="423" mass="46712">MGKNIFLRALGISFFTAICYGCSNSLDMPDADADRTLELRISSGLNPASRTVLPGANNVQHVTKVALYLFKHTLAEDTLGASFVGMMTFDQVNWQQAIDAASTTGASTQRQAVKIPKEWIPEEDRDSWFTFLAIGSDETDKSLNSTKTYGLEPSANGKTLGDFYAELQTSCTMNDIHQSELFAGTLTLKGAQVNSSTVINLYRRVAGVKGYFRRIPDQLNGVEVASVRVVYWNKQLTAVPFFKRYPKDGIFCDYDCRNTLPSTSAIPDKGEKFPDEALEACTYFTIPKDSFPQSIKNYATAGSYVLPAPGAVGSENATLYVLLMSADGTVLDKRRVFFKSSYATRSLTRSATDQGTGIIEGQPGDENELNRQRRYPIIANNFYSIGTADEPIDLSTGETEVNLYVDPTWEGYHEWSEIISVTE</sequence>
<evidence type="ECO:0000313" key="1">
    <source>
        <dbReference type="EMBL" id="MBU3854481.1"/>
    </source>
</evidence>
<accession>A0A9E2P3A4</accession>
<proteinExistence type="predicted"/>
<reference evidence="1" key="1">
    <citation type="journal article" date="2021" name="PeerJ">
        <title>Extensive microbial diversity within the chicken gut microbiome revealed by metagenomics and culture.</title>
        <authorList>
            <person name="Gilroy R."/>
            <person name="Ravi A."/>
            <person name="Getino M."/>
            <person name="Pursley I."/>
            <person name="Horton D.L."/>
            <person name="Alikhan N.F."/>
            <person name="Baker D."/>
            <person name="Gharbi K."/>
            <person name="Hall N."/>
            <person name="Watson M."/>
            <person name="Adriaenssens E.M."/>
            <person name="Foster-Nyarko E."/>
            <person name="Jarju S."/>
            <person name="Secka A."/>
            <person name="Antonio M."/>
            <person name="Oren A."/>
            <person name="Chaudhuri R.R."/>
            <person name="La Ragione R."/>
            <person name="Hildebrand F."/>
            <person name="Pallen M.J."/>
        </authorList>
    </citation>
    <scope>NUCLEOTIDE SEQUENCE</scope>
    <source>
        <strain evidence="1">G3-2149</strain>
    </source>
</reference>
<dbReference type="AlphaFoldDB" id="A0A9E2P3A4"/>
<protein>
    <submittedName>
        <fullName evidence="1">Uncharacterized protein</fullName>
    </submittedName>
</protein>
<evidence type="ECO:0000313" key="2">
    <source>
        <dbReference type="Proteomes" id="UP000823865"/>
    </source>
</evidence>
<dbReference type="EMBL" id="JAHLFU010000240">
    <property type="protein sequence ID" value="MBU3854481.1"/>
    <property type="molecule type" value="Genomic_DNA"/>
</dbReference>
<reference evidence="1" key="2">
    <citation type="submission" date="2021-04" db="EMBL/GenBank/DDBJ databases">
        <authorList>
            <person name="Gilroy R."/>
        </authorList>
    </citation>
    <scope>NUCLEOTIDE SEQUENCE</scope>
    <source>
        <strain evidence="1">G3-2149</strain>
    </source>
</reference>
<dbReference type="Proteomes" id="UP000823865">
    <property type="component" value="Unassembled WGS sequence"/>
</dbReference>
<name>A0A9E2P3A4_9BACT</name>